<name>A0A514D5S6_9VIRU</name>
<dbReference type="EMBL" id="MN034510">
    <property type="protein sequence ID" value="QDH88971.1"/>
    <property type="molecule type" value="Genomic_RNA"/>
</dbReference>
<reference evidence="1" key="1">
    <citation type="submission" date="2019-05" db="EMBL/GenBank/DDBJ databases">
        <title>Metatranscriptomic reconstruction reveals RNA viruses with the potential to shape carbon cycling in soil.</title>
        <authorList>
            <person name="Starr E.P."/>
            <person name="Nuccio E."/>
            <person name="Pett-Ridge J."/>
            <person name="Banfield J.F."/>
            <person name="Firestone M.K."/>
        </authorList>
    </citation>
    <scope>NUCLEOTIDE SEQUENCE</scope>
    <source>
        <strain evidence="1">H4_Bulk_46_scaffold_292</strain>
    </source>
</reference>
<accession>A0A514D5S6</accession>
<sequence length="451" mass="50322">MGRIRNRLDPQGLSTYVASVSKWKRPRNPTTGVQSSGPVSFDSWQTEPAWWQPTTSQMSSQVTADENHALHDASALRGAPGDVGGPFDMVRKGIRSKATAVELATRWSFDNSGDSFGKQYRYNGPVFATDPTLLTAGSSNLRATEVALRGQGTTAIARCKPTNHISNLANDMTEIYHGQLPKLPGRHLWKPKIRRAKVAGDEYLNVVFGWLPLVSDLHDAMYAAANSERLMKTYEENSGKSVRRRYEFPLEETSSTVDAGNSDGHIGIFGNWNVPFYLGFLDSSMSQPHLLITTKTSRRVWFSGAFTYFLPVTYKSRRGIGRIAAEAAHLYGLELTPEVLWEVTPWTWAIDWFSNAGDVISNLSSWQTDGLVMTHGYLMEHVVREVTYALDRPSRWKLSNGGTAHAEPVTVYYESKRRIKASPFGFDSDFSGLSLRQLAIAFALGITKWLR</sequence>
<evidence type="ECO:0000313" key="1">
    <source>
        <dbReference type="EMBL" id="QDH88971.1"/>
    </source>
</evidence>
<organism evidence="1">
    <name type="scientific">Leviviridae sp</name>
    <dbReference type="NCBI Taxonomy" id="2027243"/>
    <lineage>
        <taxon>Viruses</taxon>
        <taxon>Riboviria</taxon>
        <taxon>Orthornavirae</taxon>
        <taxon>Lenarviricota</taxon>
        <taxon>Leviviricetes</taxon>
        <taxon>Norzivirales</taxon>
        <taxon>Fiersviridae</taxon>
    </lineage>
</organism>
<proteinExistence type="predicted"/>
<gene>
    <name evidence="1" type="ORF">H4Bulk46292_000001</name>
</gene>
<protein>
    <submittedName>
        <fullName evidence="1">Uncharacterized protein</fullName>
    </submittedName>
</protein>